<proteinExistence type="predicted"/>
<keyword evidence="3" id="KW-1185">Reference proteome</keyword>
<evidence type="ECO:0000256" key="1">
    <source>
        <dbReference type="SAM" id="MobiDB-lite"/>
    </source>
</evidence>
<dbReference type="AlphaFoldDB" id="A0AAE1FJF8"/>
<dbReference type="Proteomes" id="UP001286313">
    <property type="component" value="Unassembled WGS sequence"/>
</dbReference>
<evidence type="ECO:0000313" key="3">
    <source>
        <dbReference type="Proteomes" id="UP001286313"/>
    </source>
</evidence>
<accession>A0AAE1FJF8</accession>
<sequence length="162" mass="17640">MLTTKLACVVYKAVAEDEDLGLTCPLGPGRNIRCPCATTHYTIHHPLFRIHTTSGQVFVRTGVHLAPGGRYRTLIVAANANTTGANGDIMVAWGGAPGLTDHLVLTVLVQLPDTLNLLLFPPQRCRERVNRTAKVDPGRPLPSPSLHRLHTKRKESHSTTTL</sequence>
<feature type="region of interest" description="Disordered" evidence="1">
    <location>
        <begin position="130"/>
        <end position="162"/>
    </location>
</feature>
<gene>
    <name evidence="2" type="ORF">Pcinc_020445</name>
</gene>
<reference evidence="2" key="1">
    <citation type="submission" date="2023-10" db="EMBL/GenBank/DDBJ databases">
        <title>Genome assemblies of two species of porcelain crab, Petrolisthes cinctipes and Petrolisthes manimaculis (Anomura: Porcellanidae).</title>
        <authorList>
            <person name="Angst P."/>
        </authorList>
    </citation>
    <scope>NUCLEOTIDE SEQUENCE</scope>
    <source>
        <strain evidence="2">PB745_01</strain>
        <tissue evidence="2">Gill</tissue>
    </source>
</reference>
<protein>
    <submittedName>
        <fullName evidence="2">Uncharacterized protein</fullName>
    </submittedName>
</protein>
<organism evidence="2 3">
    <name type="scientific">Petrolisthes cinctipes</name>
    <name type="common">Flat porcelain crab</name>
    <dbReference type="NCBI Taxonomy" id="88211"/>
    <lineage>
        <taxon>Eukaryota</taxon>
        <taxon>Metazoa</taxon>
        <taxon>Ecdysozoa</taxon>
        <taxon>Arthropoda</taxon>
        <taxon>Crustacea</taxon>
        <taxon>Multicrustacea</taxon>
        <taxon>Malacostraca</taxon>
        <taxon>Eumalacostraca</taxon>
        <taxon>Eucarida</taxon>
        <taxon>Decapoda</taxon>
        <taxon>Pleocyemata</taxon>
        <taxon>Anomura</taxon>
        <taxon>Galatheoidea</taxon>
        <taxon>Porcellanidae</taxon>
        <taxon>Petrolisthes</taxon>
    </lineage>
</organism>
<name>A0AAE1FJF8_PETCI</name>
<dbReference type="EMBL" id="JAWQEG010002087">
    <property type="protein sequence ID" value="KAK3874625.1"/>
    <property type="molecule type" value="Genomic_DNA"/>
</dbReference>
<evidence type="ECO:0000313" key="2">
    <source>
        <dbReference type="EMBL" id="KAK3874625.1"/>
    </source>
</evidence>
<comment type="caution">
    <text evidence="2">The sequence shown here is derived from an EMBL/GenBank/DDBJ whole genome shotgun (WGS) entry which is preliminary data.</text>
</comment>